<name>A0A3D9CKY0_9FLAO</name>
<evidence type="ECO:0008006" key="3">
    <source>
        <dbReference type="Google" id="ProtNLM"/>
    </source>
</evidence>
<dbReference type="EMBL" id="QNUE01000009">
    <property type="protein sequence ID" value="REC66370.1"/>
    <property type="molecule type" value="Genomic_DNA"/>
</dbReference>
<gene>
    <name evidence="1" type="ORF">DRF59_12930</name>
</gene>
<keyword evidence="2" id="KW-1185">Reference proteome</keyword>
<dbReference type="PROSITE" id="PS51257">
    <property type="entry name" value="PROKAR_LIPOPROTEIN"/>
    <property type="match status" value="1"/>
</dbReference>
<dbReference type="Proteomes" id="UP000256769">
    <property type="component" value="Unassembled WGS sequence"/>
</dbReference>
<dbReference type="AlphaFoldDB" id="A0A3D9CKY0"/>
<dbReference type="RefSeq" id="WP_115960669.1">
    <property type="nucleotide sequence ID" value="NZ_JBEPLQ010000004.1"/>
</dbReference>
<protein>
    <recommendedName>
        <fullName evidence="3">Lipoprotein</fullName>
    </recommendedName>
</protein>
<comment type="caution">
    <text evidence="1">The sequence shown here is derived from an EMBL/GenBank/DDBJ whole genome shotgun (WGS) entry which is preliminary data.</text>
</comment>
<evidence type="ECO:0000313" key="2">
    <source>
        <dbReference type="Proteomes" id="UP000256769"/>
    </source>
</evidence>
<dbReference type="OrthoDB" id="1240929at2"/>
<proteinExistence type="predicted"/>
<evidence type="ECO:0000313" key="1">
    <source>
        <dbReference type="EMBL" id="REC66370.1"/>
    </source>
</evidence>
<accession>A0A3D9CKY0</accession>
<sequence>MRKIIVLFTIIVFYSCQSQEKISLQQMNEYLLNNNFISFGQLDSIESKGMKEALTRHRLLGAQSCNIIPNKKYSHIYIEDGFNDQYGYYNGILVMDNKDVCEITTSSYKLNVDSLSYTKIKDGNFILYTKKTSIEDFKMKYPDEYFRYEIVVQDKVNDLKKCLASDPYTPKPRIHVRSYYFADKKLKNYELIQMKYTDIKDGVIGIPYFKEEKKKEFIDCINNLNILKVGK</sequence>
<organism evidence="1 2">
    <name type="scientific">Chryseobacterium flavum</name>
    <dbReference type="NCBI Taxonomy" id="415851"/>
    <lineage>
        <taxon>Bacteria</taxon>
        <taxon>Pseudomonadati</taxon>
        <taxon>Bacteroidota</taxon>
        <taxon>Flavobacteriia</taxon>
        <taxon>Flavobacteriales</taxon>
        <taxon>Weeksellaceae</taxon>
        <taxon>Chryseobacterium group</taxon>
        <taxon>Chryseobacterium</taxon>
    </lineage>
</organism>
<reference evidence="1 2" key="1">
    <citation type="journal article" date="2007" name="Int. J. Syst. Evol. Microbiol.">
        <title>Chryseobacterium flavum sp. nov., isolated from polluted soil.</title>
        <authorList>
            <person name="Zhou Y."/>
            <person name="Dong J."/>
            <person name="Wang X."/>
            <person name="Huang X."/>
            <person name="Zhang K.Y."/>
            <person name="Zhang Y.Q."/>
            <person name="Guo Y.F."/>
            <person name="Lai R."/>
            <person name="Li W.J."/>
        </authorList>
    </citation>
    <scope>NUCLEOTIDE SEQUENCE [LARGE SCALE GENOMIC DNA]</scope>
    <source>
        <strain evidence="1 2">KCTC 12877</strain>
    </source>
</reference>